<evidence type="ECO:0000256" key="4">
    <source>
        <dbReference type="ARBA" id="ARBA00022729"/>
    </source>
</evidence>
<reference evidence="9" key="1">
    <citation type="submission" date="2025-08" db="UniProtKB">
        <authorList>
            <consortium name="Ensembl"/>
        </authorList>
    </citation>
    <scope>IDENTIFICATION</scope>
</reference>
<proteinExistence type="inferred from homology"/>
<accession>A0A673MA92</accession>
<dbReference type="PROSITE" id="PS50835">
    <property type="entry name" value="IG_LIKE"/>
    <property type="match status" value="1"/>
</dbReference>
<keyword evidence="10" id="KW-1185">Reference proteome</keyword>
<evidence type="ECO:0000256" key="2">
    <source>
        <dbReference type="ARBA" id="ARBA00008727"/>
    </source>
</evidence>
<comment type="similarity">
    <text evidence="2">Belongs to the FAM187 family.</text>
</comment>
<reference evidence="9" key="2">
    <citation type="submission" date="2025-09" db="UniProtKB">
        <authorList>
            <consortium name="Ensembl"/>
        </authorList>
    </citation>
    <scope>IDENTIFICATION</scope>
</reference>
<evidence type="ECO:0000256" key="3">
    <source>
        <dbReference type="ARBA" id="ARBA00022692"/>
    </source>
</evidence>
<dbReference type="SUPFAM" id="SSF48726">
    <property type="entry name" value="Immunoglobulin"/>
    <property type="match status" value="1"/>
</dbReference>
<dbReference type="Proteomes" id="UP000472270">
    <property type="component" value="Unassembled WGS sequence"/>
</dbReference>
<keyword evidence="6" id="KW-0472">Membrane</keyword>
<evidence type="ECO:0000256" key="6">
    <source>
        <dbReference type="ARBA" id="ARBA00023136"/>
    </source>
</evidence>
<evidence type="ECO:0000313" key="10">
    <source>
        <dbReference type="Proteomes" id="UP000472270"/>
    </source>
</evidence>
<dbReference type="GO" id="GO:0016020">
    <property type="term" value="C:membrane"/>
    <property type="evidence" value="ECO:0007669"/>
    <property type="project" value="UniProtKB-SubCell"/>
</dbReference>
<comment type="subcellular location">
    <subcellularLocation>
        <location evidence="1">Membrane</location>
        <topology evidence="1">Single-pass type I membrane protein</topology>
    </subcellularLocation>
</comment>
<keyword evidence="4" id="KW-0732">Signal</keyword>
<dbReference type="InterPro" id="IPR039311">
    <property type="entry name" value="FAM187A/B"/>
</dbReference>
<dbReference type="Gene3D" id="2.60.40.10">
    <property type="entry name" value="Immunoglobulins"/>
    <property type="match status" value="1"/>
</dbReference>
<evidence type="ECO:0000256" key="5">
    <source>
        <dbReference type="ARBA" id="ARBA00022989"/>
    </source>
</evidence>
<evidence type="ECO:0000313" key="9">
    <source>
        <dbReference type="Ensembl" id="ENSSRHP00000089164.1"/>
    </source>
</evidence>
<dbReference type="PANTHER" id="PTHR32178:SF7">
    <property type="entry name" value="IG-LIKE V-TYPE DOMAIN-CONTAINING PROTEIN FAM187A"/>
    <property type="match status" value="1"/>
</dbReference>
<dbReference type="PANTHER" id="PTHR32178">
    <property type="entry name" value="FAM187"/>
    <property type="match status" value="1"/>
</dbReference>
<protein>
    <submittedName>
        <fullName evidence="9">Family with sequence similarity 187 member A</fullName>
    </submittedName>
</protein>
<dbReference type="InterPro" id="IPR007110">
    <property type="entry name" value="Ig-like_dom"/>
</dbReference>
<dbReference type="InterPro" id="IPR036179">
    <property type="entry name" value="Ig-like_dom_sf"/>
</dbReference>
<dbReference type="InterPro" id="IPR013783">
    <property type="entry name" value="Ig-like_fold"/>
</dbReference>
<keyword evidence="3" id="KW-0812">Transmembrane</keyword>
<feature type="domain" description="Ig-like" evidence="8">
    <location>
        <begin position="227"/>
        <end position="319"/>
    </location>
</feature>
<dbReference type="AlphaFoldDB" id="A0A673MA92"/>
<evidence type="ECO:0000256" key="7">
    <source>
        <dbReference type="ARBA" id="ARBA00023180"/>
    </source>
</evidence>
<sequence>MLREVLANFLGPSAHSYFQPMRLQKIRRTSLPAWPDLHFLSFDTAAFLADITIELPCHCKPEETLSVVWYYQKQIGSMNTKVLTDFEGTKVVESSKVGSRDGRYLLFYFRSDTDIFKSIFSPLRVQKVDSGHYICGTASGEFFYGYVDVQEVRQVLFPWNIKQRTQVQEAEPIGIKTEKFQVFTSYGPWSKCDRCDVQGEQMRRGLCYVKSIYLHVCYLRKSDTVAPCGSSLLKFLQFDDRSSSGVTIHFHNHPTDSDLVLTCPGAKPQYAVAWDKGLVPLYQSQFMEGLNKTSRVFIDTGHNLHFRPVRLEDKGSYFCWLQGELAAEIRLGVYLRLGRWRLCVRSWTQSLSMHCKLYLLATLAFLLCFSSLCYTPS</sequence>
<evidence type="ECO:0000256" key="1">
    <source>
        <dbReference type="ARBA" id="ARBA00004479"/>
    </source>
</evidence>
<name>A0A673MA92_9TELE</name>
<evidence type="ECO:0000259" key="8">
    <source>
        <dbReference type="PROSITE" id="PS50835"/>
    </source>
</evidence>
<dbReference type="Ensembl" id="ENSSRHT00000091576.1">
    <property type="protein sequence ID" value="ENSSRHP00000089164.1"/>
    <property type="gene ID" value="ENSSRHG00000044079.1"/>
</dbReference>
<keyword evidence="5" id="KW-1133">Transmembrane helix</keyword>
<organism evidence="9 10">
    <name type="scientific">Sinocyclocheilus rhinocerous</name>
    <dbReference type="NCBI Taxonomy" id="307959"/>
    <lineage>
        <taxon>Eukaryota</taxon>
        <taxon>Metazoa</taxon>
        <taxon>Chordata</taxon>
        <taxon>Craniata</taxon>
        <taxon>Vertebrata</taxon>
        <taxon>Euteleostomi</taxon>
        <taxon>Actinopterygii</taxon>
        <taxon>Neopterygii</taxon>
        <taxon>Teleostei</taxon>
        <taxon>Ostariophysi</taxon>
        <taxon>Cypriniformes</taxon>
        <taxon>Cyprinidae</taxon>
        <taxon>Cyprininae</taxon>
        <taxon>Sinocyclocheilus</taxon>
    </lineage>
</organism>
<keyword evidence="7" id="KW-0325">Glycoprotein</keyword>